<dbReference type="CDD" id="cd04489">
    <property type="entry name" value="ExoVII_LU_OBF"/>
    <property type="match status" value="1"/>
</dbReference>
<keyword evidence="2 5" id="KW-0540">Nuclease</keyword>
<dbReference type="PANTHER" id="PTHR30008">
    <property type="entry name" value="EXODEOXYRIBONUCLEASE 7 LARGE SUBUNIT"/>
    <property type="match status" value="1"/>
</dbReference>
<evidence type="ECO:0000256" key="2">
    <source>
        <dbReference type="ARBA" id="ARBA00022722"/>
    </source>
</evidence>
<dbReference type="EMBL" id="JAYGHX010000015">
    <property type="protein sequence ID" value="MEA5392733.1"/>
    <property type="molecule type" value="Genomic_DNA"/>
</dbReference>
<name>A0ABU5RY67_9CYAN</name>
<organism evidence="9 10">
    <name type="scientific">Cyanobium gracile UHCC 0139</name>
    <dbReference type="NCBI Taxonomy" id="3110308"/>
    <lineage>
        <taxon>Bacteria</taxon>
        <taxon>Bacillati</taxon>
        <taxon>Cyanobacteriota</taxon>
        <taxon>Cyanophyceae</taxon>
        <taxon>Synechococcales</taxon>
        <taxon>Prochlorococcaceae</taxon>
        <taxon>Cyanobium</taxon>
    </lineage>
</organism>
<keyword evidence="1 5" id="KW-0963">Cytoplasm</keyword>
<dbReference type="EC" id="3.1.11.6" evidence="5"/>
<dbReference type="InterPro" id="IPR020579">
    <property type="entry name" value="Exonuc_VII_lsu_C"/>
</dbReference>
<evidence type="ECO:0000259" key="8">
    <source>
        <dbReference type="Pfam" id="PF13742"/>
    </source>
</evidence>
<comment type="catalytic activity">
    <reaction evidence="5 6">
        <text>Exonucleolytic cleavage in either 5'- to 3'- or 3'- to 5'-direction to yield nucleoside 5'-phosphates.</text>
        <dbReference type="EC" id="3.1.11.6"/>
    </reaction>
</comment>
<dbReference type="HAMAP" id="MF_00378">
    <property type="entry name" value="Exonuc_7_L"/>
    <property type="match status" value="1"/>
</dbReference>
<protein>
    <recommendedName>
        <fullName evidence="5">Exodeoxyribonuclease 7 large subunit</fullName>
        <ecNumber evidence="5">3.1.11.6</ecNumber>
    </recommendedName>
    <alternativeName>
        <fullName evidence="5">Exodeoxyribonuclease VII large subunit</fullName>
        <shortName evidence="5">Exonuclease VII large subunit</shortName>
    </alternativeName>
</protein>
<dbReference type="PANTHER" id="PTHR30008:SF0">
    <property type="entry name" value="EXODEOXYRIBONUCLEASE 7 LARGE SUBUNIT"/>
    <property type="match status" value="1"/>
</dbReference>
<proteinExistence type="inferred from homology"/>
<dbReference type="InterPro" id="IPR025824">
    <property type="entry name" value="OB-fold_nuc-bd_dom"/>
</dbReference>
<sequence>MLTVPGSSASPRQHDGIPRFTVAELNQAIGSLLERGFAPRFLLEATVGRPQQKKGHLWLTLVDGQASIQGVIWASQLQKLSFLPQEGDGVVVVGKLNFWAARASLTVQVLDVRPSLTTVLRQFEQVRSRLEPEGLFAPERKRPLPRWPRRIALLTSVPSAALADMLRTARERWPATDLLVVPIPVQGNVEAQIVAAIENLGEQADRLGIEALVLARGGGSREDLAVFDGEPLARCLAACRRPVICGIGHEDDVTIADLVADYRAATPTAALVALLPDRSQVIRALEQERGHLQRTLTLRIASARQRLGARQEQLRLLHPARLLGQRRQWLDQRQQLLQALSPRHLLARGFSLLRDGDGRLLRSVSQLRPGTGITAELADGRVALQVQVVEPDGQGP</sequence>
<comment type="similarity">
    <text evidence="5 6">Belongs to the XseA family.</text>
</comment>
<dbReference type="Pfam" id="PF13742">
    <property type="entry name" value="tRNA_anti_2"/>
    <property type="match status" value="1"/>
</dbReference>
<evidence type="ECO:0000256" key="1">
    <source>
        <dbReference type="ARBA" id="ARBA00022490"/>
    </source>
</evidence>
<dbReference type="InterPro" id="IPR003753">
    <property type="entry name" value="Exonuc_VII_L"/>
</dbReference>
<dbReference type="Pfam" id="PF02601">
    <property type="entry name" value="Exonuc_VII_L"/>
    <property type="match status" value="1"/>
</dbReference>
<gene>
    <name evidence="5 9" type="primary">xseA</name>
    <name evidence="9" type="ORF">VB738_15835</name>
</gene>
<evidence type="ECO:0000256" key="4">
    <source>
        <dbReference type="ARBA" id="ARBA00022839"/>
    </source>
</evidence>
<dbReference type="RefSeq" id="WP_323306654.1">
    <property type="nucleotide sequence ID" value="NZ_JAYGHX010000015.1"/>
</dbReference>
<keyword evidence="4 5" id="KW-0269">Exonuclease</keyword>
<feature type="domain" description="OB-fold nucleic acid binding" evidence="8">
    <location>
        <begin position="20"/>
        <end position="112"/>
    </location>
</feature>
<evidence type="ECO:0000256" key="5">
    <source>
        <dbReference type="HAMAP-Rule" id="MF_00378"/>
    </source>
</evidence>
<comment type="subcellular location">
    <subcellularLocation>
        <location evidence="5 6">Cytoplasm</location>
    </subcellularLocation>
</comment>
<dbReference type="Proteomes" id="UP001304461">
    <property type="component" value="Unassembled WGS sequence"/>
</dbReference>
<dbReference type="GO" id="GO:0008855">
    <property type="term" value="F:exodeoxyribonuclease VII activity"/>
    <property type="evidence" value="ECO:0007669"/>
    <property type="project" value="UniProtKB-EC"/>
</dbReference>
<reference evidence="9 10" key="1">
    <citation type="submission" date="2023-12" db="EMBL/GenBank/DDBJ databases">
        <title>Baltic Sea Cyanobacteria.</title>
        <authorList>
            <person name="Delbaje E."/>
            <person name="Fewer D.P."/>
            <person name="Shishido T.K."/>
        </authorList>
    </citation>
    <scope>NUCLEOTIDE SEQUENCE [LARGE SCALE GENOMIC DNA]</scope>
    <source>
        <strain evidence="9 10">UHCC 0139</strain>
    </source>
</reference>
<comment type="caution">
    <text evidence="9">The sequence shown here is derived from an EMBL/GenBank/DDBJ whole genome shotgun (WGS) entry which is preliminary data.</text>
</comment>
<evidence type="ECO:0000259" key="7">
    <source>
        <dbReference type="Pfam" id="PF02601"/>
    </source>
</evidence>
<keyword evidence="3 5" id="KW-0378">Hydrolase</keyword>
<keyword evidence="10" id="KW-1185">Reference proteome</keyword>
<dbReference type="NCBIfam" id="TIGR00237">
    <property type="entry name" value="xseA"/>
    <property type="match status" value="1"/>
</dbReference>
<comment type="function">
    <text evidence="5">Bidirectionally degrades single-stranded DNA into large acid-insoluble oligonucleotides, which are then degraded further into small acid-soluble oligonucleotides.</text>
</comment>
<evidence type="ECO:0000313" key="10">
    <source>
        <dbReference type="Proteomes" id="UP001304461"/>
    </source>
</evidence>
<evidence type="ECO:0000256" key="6">
    <source>
        <dbReference type="RuleBase" id="RU004355"/>
    </source>
</evidence>
<accession>A0ABU5RY67</accession>
<evidence type="ECO:0000313" key="9">
    <source>
        <dbReference type="EMBL" id="MEA5392733.1"/>
    </source>
</evidence>
<comment type="subunit">
    <text evidence="5">Heterooligomer composed of large and small subunits.</text>
</comment>
<feature type="domain" description="Exonuclease VII large subunit C-terminal" evidence="7">
    <location>
        <begin position="135"/>
        <end position="335"/>
    </location>
</feature>
<evidence type="ECO:0000256" key="3">
    <source>
        <dbReference type="ARBA" id="ARBA00022801"/>
    </source>
</evidence>